<proteinExistence type="predicted"/>
<keyword evidence="2" id="KW-1185">Reference proteome</keyword>
<feature type="non-terminal residue" evidence="1">
    <location>
        <position position="1"/>
    </location>
</feature>
<reference evidence="1" key="1">
    <citation type="journal article" date="2021" name="Open Biol.">
        <title>Shared evolutionary footprints suggest mitochondrial oxidative damage underlies multiple complex I losses in fungi.</title>
        <authorList>
            <person name="Schikora-Tamarit M.A."/>
            <person name="Marcet-Houben M."/>
            <person name="Nosek J."/>
            <person name="Gabaldon T."/>
        </authorList>
    </citation>
    <scope>NUCLEOTIDE SEQUENCE</scope>
    <source>
        <strain evidence="1">CBS2887</strain>
    </source>
</reference>
<organism evidence="1 2">
    <name type="scientific">Wickerhamomyces pijperi</name>
    <name type="common">Yeast</name>
    <name type="synonym">Pichia pijperi</name>
    <dbReference type="NCBI Taxonomy" id="599730"/>
    <lineage>
        <taxon>Eukaryota</taxon>
        <taxon>Fungi</taxon>
        <taxon>Dikarya</taxon>
        <taxon>Ascomycota</taxon>
        <taxon>Saccharomycotina</taxon>
        <taxon>Saccharomycetes</taxon>
        <taxon>Phaffomycetales</taxon>
        <taxon>Wickerhamomycetaceae</taxon>
        <taxon>Wickerhamomyces</taxon>
    </lineage>
</organism>
<reference evidence="1" key="2">
    <citation type="submission" date="2021-01" db="EMBL/GenBank/DDBJ databases">
        <authorList>
            <person name="Schikora-Tamarit M.A."/>
        </authorList>
    </citation>
    <scope>NUCLEOTIDE SEQUENCE</scope>
    <source>
        <strain evidence="1">CBS2887</strain>
    </source>
</reference>
<dbReference type="AlphaFoldDB" id="A0A9P8QBW7"/>
<protein>
    <submittedName>
        <fullName evidence="1">Uncharacterized protein</fullName>
    </submittedName>
</protein>
<evidence type="ECO:0000313" key="1">
    <source>
        <dbReference type="EMBL" id="KAH3686624.1"/>
    </source>
</evidence>
<evidence type="ECO:0000313" key="2">
    <source>
        <dbReference type="Proteomes" id="UP000774326"/>
    </source>
</evidence>
<comment type="caution">
    <text evidence="1">The sequence shown here is derived from an EMBL/GenBank/DDBJ whole genome shotgun (WGS) entry which is preliminary data.</text>
</comment>
<name>A0A9P8QBW7_WICPI</name>
<sequence>GIKGVAAELGAEDLLTNCFKNSVSFSSFFTSADFLSRSKISLPGSATVSLPAPPEGAERPKVCFKCSSTCCFNLDSLNSPLFLLIQSWIGLMNAWTRKNLLSWFEEFLILFTTDLKSSHLISLISQRTVGLNG</sequence>
<dbReference type="Proteomes" id="UP000774326">
    <property type="component" value="Unassembled WGS sequence"/>
</dbReference>
<gene>
    <name evidence="1" type="ORF">WICPIJ_002423</name>
</gene>
<accession>A0A9P8QBW7</accession>
<dbReference type="EMBL" id="JAEUBG010001292">
    <property type="protein sequence ID" value="KAH3686624.1"/>
    <property type="molecule type" value="Genomic_DNA"/>
</dbReference>